<organism evidence="2 6">
    <name type="scientific">Agathobacter rectalis</name>
    <dbReference type="NCBI Taxonomy" id="39491"/>
    <lineage>
        <taxon>Bacteria</taxon>
        <taxon>Bacillati</taxon>
        <taxon>Bacillota</taxon>
        <taxon>Clostridia</taxon>
        <taxon>Lachnospirales</taxon>
        <taxon>Lachnospiraceae</taxon>
        <taxon>Agathobacter</taxon>
    </lineage>
</organism>
<evidence type="ECO:0000313" key="7">
    <source>
        <dbReference type="Proteomes" id="UP000283297"/>
    </source>
</evidence>
<comment type="caution">
    <text evidence="2">The sequence shown here is derived from an EMBL/GenBank/DDBJ whole genome shotgun (WGS) entry which is preliminary data.</text>
</comment>
<dbReference type="PANTHER" id="PTHR39639:SF1">
    <property type="entry name" value="DUF262 DOMAIN-CONTAINING PROTEIN"/>
    <property type="match status" value="1"/>
</dbReference>
<reference evidence="6 7" key="1">
    <citation type="submission" date="2018-08" db="EMBL/GenBank/DDBJ databases">
        <title>A genome reference for cultivated species of the human gut microbiota.</title>
        <authorList>
            <person name="Zou Y."/>
            <person name="Xue W."/>
            <person name="Luo G."/>
        </authorList>
    </citation>
    <scope>NUCLEOTIDE SEQUENCE [LARGE SCALE GENOMIC DNA]</scope>
    <source>
        <strain evidence="3 8">AF17-27</strain>
        <strain evidence="5 7">AF38-24</strain>
        <strain evidence="4 9">AM29-10</strain>
        <strain evidence="2 6">TF11-15AC</strain>
    </source>
</reference>
<protein>
    <submittedName>
        <fullName evidence="2">DUF262 domain-containing protein</fullName>
    </submittedName>
</protein>
<dbReference type="PANTHER" id="PTHR39639">
    <property type="entry name" value="CHROMOSOME 16, WHOLE GENOME SHOTGUN SEQUENCE"/>
    <property type="match status" value="1"/>
</dbReference>
<evidence type="ECO:0000313" key="9">
    <source>
        <dbReference type="Proteomes" id="UP000285290"/>
    </source>
</evidence>
<feature type="domain" description="GmrSD restriction endonucleases N-terminal" evidence="1">
    <location>
        <begin position="25"/>
        <end position="180"/>
    </location>
</feature>
<evidence type="ECO:0000313" key="3">
    <source>
        <dbReference type="EMBL" id="RGU19427.1"/>
    </source>
</evidence>
<dbReference type="EMBL" id="QSQP01000020">
    <property type="protein sequence ID" value="RGK40652.1"/>
    <property type="molecule type" value="Genomic_DNA"/>
</dbReference>
<evidence type="ECO:0000313" key="5">
    <source>
        <dbReference type="EMBL" id="RHL27558.1"/>
    </source>
</evidence>
<gene>
    <name evidence="5" type="ORF">DW028_10630</name>
    <name evidence="4" type="ORF">DW753_05890</name>
    <name evidence="3" type="ORF">DWW89_15545</name>
    <name evidence="2" type="ORF">DXD13_13485</name>
</gene>
<dbReference type="InterPro" id="IPR004919">
    <property type="entry name" value="GmrSD_N"/>
</dbReference>
<dbReference type="Pfam" id="PF03235">
    <property type="entry name" value="GmrSD_N"/>
    <property type="match status" value="1"/>
</dbReference>
<dbReference type="AlphaFoldDB" id="A0A3E4LU76"/>
<accession>A0A3E4LU76</accession>
<evidence type="ECO:0000313" key="2">
    <source>
        <dbReference type="EMBL" id="RGK40652.1"/>
    </source>
</evidence>
<dbReference type="Proteomes" id="UP000261052">
    <property type="component" value="Unassembled WGS sequence"/>
</dbReference>
<name>A0A3E4LU76_9FIRM</name>
<evidence type="ECO:0000313" key="6">
    <source>
        <dbReference type="Proteomes" id="UP000261052"/>
    </source>
</evidence>
<dbReference type="EMBL" id="QRXR01000039">
    <property type="protein sequence ID" value="RGU19427.1"/>
    <property type="molecule type" value="Genomic_DNA"/>
</dbReference>
<evidence type="ECO:0000259" key="1">
    <source>
        <dbReference type="Pfam" id="PF03235"/>
    </source>
</evidence>
<dbReference type="Proteomes" id="UP000285290">
    <property type="component" value="Unassembled WGS sequence"/>
</dbReference>
<evidence type="ECO:0000313" key="8">
    <source>
        <dbReference type="Proteomes" id="UP000283765"/>
    </source>
</evidence>
<dbReference type="Proteomes" id="UP000283297">
    <property type="component" value="Unassembled WGS sequence"/>
</dbReference>
<sequence length="345" mass="39343">MIDLNSELMEQKMKVDFNTYDLSVKELLSMVNDGLINIAPEYQRQFRWDEERQSSLVESLFLGIPVPSLFMATNVDGTWEVIDGVQRLSTMICFAGDDSVREKVNAKKVEPLKLKGLSKLANFNDKRFSDLPVGVQNKFKLTSIKVTTLSDKSDKDVRFDLFERLNKGGVNLTPQEIRSCVYRGGFNDFLKELSKDSNFKNCVHLSERQENDGTREELVLRFFAYLYDLDSFEHSVKDFLNNYMSKADKGFNYSENDKLFRTVFKILNDALPNGISKGRKNTPLNLFEAVSVGAALAYMNNGKINTAGMAEWLKDKELLKYITGATNSKPRVIGRIGFCRKKFEG</sequence>
<evidence type="ECO:0000313" key="4">
    <source>
        <dbReference type="EMBL" id="RHE32973.1"/>
    </source>
</evidence>
<dbReference type="EMBL" id="QRON01000007">
    <property type="protein sequence ID" value="RHL27558.1"/>
    <property type="molecule type" value="Genomic_DNA"/>
</dbReference>
<dbReference type="Proteomes" id="UP000283765">
    <property type="component" value="Unassembled WGS sequence"/>
</dbReference>
<proteinExistence type="predicted"/>
<dbReference type="RefSeq" id="WP_117686617.1">
    <property type="nucleotide sequence ID" value="NZ_QRON01000007.1"/>
</dbReference>
<dbReference type="EMBL" id="QSKC01000005">
    <property type="protein sequence ID" value="RHE32973.1"/>
    <property type="molecule type" value="Genomic_DNA"/>
</dbReference>